<comment type="caution">
    <text evidence="1">The sequence shown here is derived from an EMBL/GenBank/DDBJ whole genome shotgun (WGS) entry which is preliminary data.</text>
</comment>
<evidence type="ECO:0000313" key="2">
    <source>
        <dbReference type="Proteomes" id="UP001239111"/>
    </source>
</evidence>
<name>A0ACC2NWM4_9HYME</name>
<dbReference type="Proteomes" id="UP001239111">
    <property type="component" value="Chromosome 2"/>
</dbReference>
<proteinExistence type="predicted"/>
<evidence type="ECO:0000313" key="1">
    <source>
        <dbReference type="EMBL" id="KAJ8675605.1"/>
    </source>
</evidence>
<sequence>MESSEDAVIGVSHKIQHLADLNHEITKGLISIQADFNHVNGLNVEHTNQILLGRLERLEKDVVEVLNGLQSLREPPATRSDNDVDFIVVADSVPPQLPTSEVLQESNKERKGCGGACCETEGLITSSGIKVFCGENMSAKDWVANVDQVICANNWGRNYAYSLIMKALRGKARKVALRLLEKTLLDIEITRGEPDRYEDTSIETAVLWQRKLSDEEVLHRVVGLEDRADCVDWNVMKEILLKPEEWDQVGFNGLRCGLYLGFDALVKLENS</sequence>
<protein>
    <submittedName>
        <fullName evidence="1">Uncharacterized protein</fullName>
    </submittedName>
</protein>
<organism evidence="1 2">
    <name type="scientific">Eretmocerus hayati</name>
    <dbReference type="NCBI Taxonomy" id="131215"/>
    <lineage>
        <taxon>Eukaryota</taxon>
        <taxon>Metazoa</taxon>
        <taxon>Ecdysozoa</taxon>
        <taxon>Arthropoda</taxon>
        <taxon>Hexapoda</taxon>
        <taxon>Insecta</taxon>
        <taxon>Pterygota</taxon>
        <taxon>Neoptera</taxon>
        <taxon>Endopterygota</taxon>
        <taxon>Hymenoptera</taxon>
        <taxon>Apocrita</taxon>
        <taxon>Proctotrupomorpha</taxon>
        <taxon>Chalcidoidea</taxon>
        <taxon>Aphelinidae</taxon>
        <taxon>Aphelininae</taxon>
        <taxon>Eretmocerus</taxon>
    </lineage>
</organism>
<dbReference type="EMBL" id="CM056742">
    <property type="protein sequence ID" value="KAJ8675605.1"/>
    <property type="molecule type" value="Genomic_DNA"/>
</dbReference>
<accession>A0ACC2NWM4</accession>
<gene>
    <name evidence="1" type="ORF">QAD02_011391</name>
</gene>
<keyword evidence="2" id="KW-1185">Reference proteome</keyword>
<reference evidence="1" key="1">
    <citation type="submission" date="2023-04" db="EMBL/GenBank/DDBJ databases">
        <title>A chromosome-level genome assembly of the parasitoid wasp Eretmocerus hayati.</title>
        <authorList>
            <person name="Zhong Y."/>
            <person name="Liu S."/>
            <person name="Liu Y."/>
        </authorList>
    </citation>
    <scope>NUCLEOTIDE SEQUENCE</scope>
    <source>
        <strain evidence="1">ZJU_SS_LIU_2023</strain>
    </source>
</reference>